<name>A0A7J7NZU6_9MAGN</name>
<dbReference type="Proteomes" id="UP000541444">
    <property type="component" value="Unassembled WGS sequence"/>
</dbReference>
<accession>A0A7J7NZU6</accession>
<evidence type="ECO:0000313" key="2">
    <source>
        <dbReference type="Proteomes" id="UP000541444"/>
    </source>
</evidence>
<protein>
    <submittedName>
        <fullName evidence="1">Uncharacterized protein</fullName>
    </submittedName>
</protein>
<dbReference type="AlphaFoldDB" id="A0A7J7NZU6"/>
<feature type="non-terminal residue" evidence="1">
    <location>
        <position position="1"/>
    </location>
</feature>
<reference evidence="1 2" key="1">
    <citation type="journal article" date="2020" name="IScience">
        <title>Genome Sequencing of the Endangered Kingdonia uniflora (Circaeasteraceae, Ranunculales) Reveals Potential Mechanisms of Evolutionary Specialization.</title>
        <authorList>
            <person name="Sun Y."/>
            <person name="Deng T."/>
            <person name="Zhang A."/>
            <person name="Moore M.J."/>
            <person name="Landis J.B."/>
            <person name="Lin N."/>
            <person name="Zhang H."/>
            <person name="Zhang X."/>
            <person name="Huang J."/>
            <person name="Zhang X."/>
            <person name="Sun H."/>
            <person name="Wang H."/>
        </authorList>
    </citation>
    <scope>NUCLEOTIDE SEQUENCE [LARGE SCALE GENOMIC DNA]</scope>
    <source>
        <strain evidence="1">TB1705</strain>
        <tissue evidence="1">Leaf</tissue>
    </source>
</reference>
<sequence>MEFFSFIMPCLKYLSYPSCPKLKGGSRQYLLLSSGGGNTRLSRIDSTFPNKSSQGFNTILKFKMSLRYRHMRQPQQQIITRTLNLEMLDPTDQVCTPKLCDVIDDNEIGVQVDDNEIGVQVEEDVFWA</sequence>
<proteinExistence type="predicted"/>
<evidence type="ECO:0000313" key="1">
    <source>
        <dbReference type="EMBL" id="KAF6172711.1"/>
    </source>
</evidence>
<dbReference type="EMBL" id="JACGCM010000400">
    <property type="protein sequence ID" value="KAF6172711.1"/>
    <property type="molecule type" value="Genomic_DNA"/>
</dbReference>
<gene>
    <name evidence="1" type="ORF">GIB67_010998</name>
</gene>
<keyword evidence="2" id="KW-1185">Reference proteome</keyword>
<organism evidence="1 2">
    <name type="scientific">Kingdonia uniflora</name>
    <dbReference type="NCBI Taxonomy" id="39325"/>
    <lineage>
        <taxon>Eukaryota</taxon>
        <taxon>Viridiplantae</taxon>
        <taxon>Streptophyta</taxon>
        <taxon>Embryophyta</taxon>
        <taxon>Tracheophyta</taxon>
        <taxon>Spermatophyta</taxon>
        <taxon>Magnoliopsida</taxon>
        <taxon>Ranunculales</taxon>
        <taxon>Circaeasteraceae</taxon>
        <taxon>Kingdonia</taxon>
    </lineage>
</organism>
<comment type="caution">
    <text evidence="1">The sequence shown here is derived from an EMBL/GenBank/DDBJ whole genome shotgun (WGS) entry which is preliminary data.</text>
</comment>